<accession>A0A816Y363</accession>
<evidence type="ECO:0000313" key="1">
    <source>
        <dbReference type="EMBL" id="CAF2153896.1"/>
    </source>
</evidence>
<dbReference type="Proteomes" id="UP001295469">
    <property type="component" value="Chromosome A01"/>
</dbReference>
<proteinExistence type="predicted"/>
<name>A0A816Y363_BRANA</name>
<dbReference type="EMBL" id="HG994355">
    <property type="protein sequence ID" value="CAF2153896.1"/>
    <property type="molecule type" value="Genomic_DNA"/>
</dbReference>
<gene>
    <name evidence="1" type="ORF">DARMORV10_A01P34620.1</name>
</gene>
<dbReference type="AlphaFoldDB" id="A0A816Y363"/>
<organism evidence="1">
    <name type="scientific">Brassica napus</name>
    <name type="common">Rape</name>
    <dbReference type="NCBI Taxonomy" id="3708"/>
    <lineage>
        <taxon>Eukaryota</taxon>
        <taxon>Viridiplantae</taxon>
        <taxon>Streptophyta</taxon>
        <taxon>Embryophyta</taxon>
        <taxon>Tracheophyta</taxon>
        <taxon>Spermatophyta</taxon>
        <taxon>Magnoliopsida</taxon>
        <taxon>eudicotyledons</taxon>
        <taxon>Gunneridae</taxon>
        <taxon>Pentapetalae</taxon>
        <taxon>rosids</taxon>
        <taxon>malvids</taxon>
        <taxon>Brassicales</taxon>
        <taxon>Brassicaceae</taxon>
        <taxon>Brassiceae</taxon>
        <taxon>Brassica</taxon>
    </lineage>
</organism>
<reference evidence="1" key="1">
    <citation type="submission" date="2021-01" db="EMBL/GenBank/DDBJ databases">
        <authorList>
            <consortium name="Genoscope - CEA"/>
            <person name="William W."/>
        </authorList>
    </citation>
    <scope>NUCLEOTIDE SEQUENCE</scope>
</reference>
<protein>
    <submittedName>
        <fullName evidence="1">(rape) hypothetical protein</fullName>
    </submittedName>
</protein>
<sequence length="69" mass="7236">MLLGEIESSAFSGASNNRSAIVLLIQSSFYPLPSTNGEGRAIKETNGSSIGAKAPVVEGIYNGLQEKKH</sequence>